<proteinExistence type="predicted"/>
<protein>
    <recommendedName>
        <fullName evidence="2">Alpha/beta hydrolase</fullName>
    </recommendedName>
</protein>
<comment type="caution">
    <text evidence="1">The sequence shown here is derived from an EMBL/GenBank/DDBJ whole genome shotgun (WGS) entry which is preliminary data.</text>
</comment>
<dbReference type="Gene3D" id="3.40.50.1820">
    <property type="entry name" value="alpha/beta hydrolase"/>
    <property type="match status" value="1"/>
</dbReference>
<evidence type="ECO:0000313" key="1">
    <source>
        <dbReference type="EMBL" id="EKD66517.1"/>
    </source>
</evidence>
<gene>
    <name evidence="1" type="ORF">ACD_49C00038G0051</name>
</gene>
<name>K2AXN2_9BACT</name>
<accession>K2AXN2</accession>
<dbReference type="SUPFAM" id="SSF53474">
    <property type="entry name" value="alpha/beta-Hydrolases"/>
    <property type="match status" value="1"/>
</dbReference>
<evidence type="ECO:0008006" key="2">
    <source>
        <dbReference type="Google" id="ProtNLM"/>
    </source>
</evidence>
<sequence length="192" mass="23232">MIKIIYIIPGFWENTKNKRYFEIQKILNNQGFKIISVKISWKNRVMSDYVNDFLNQFNKHTSEDEIYLLWFSFWAMISFIASTKINIKAQFLCSLSPYFKEDIPLIKEWRKKNIWIKRIKDLSSISFDELVKNIKCKTYIFYGAKEWIEIERRAKDAGKKIKDNELLRIEWAKHDLWQDSYINAVKEVILKI</sequence>
<dbReference type="AlphaFoldDB" id="K2AXN2"/>
<dbReference type="EMBL" id="AMFJ01021624">
    <property type="protein sequence ID" value="EKD66517.1"/>
    <property type="molecule type" value="Genomic_DNA"/>
</dbReference>
<dbReference type="InterPro" id="IPR029058">
    <property type="entry name" value="AB_hydrolase_fold"/>
</dbReference>
<organism evidence="1">
    <name type="scientific">uncultured bacterium</name>
    <name type="common">gcode 4</name>
    <dbReference type="NCBI Taxonomy" id="1234023"/>
    <lineage>
        <taxon>Bacteria</taxon>
        <taxon>environmental samples</taxon>
    </lineage>
</organism>
<reference evidence="1" key="1">
    <citation type="journal article" date="2012" name="Science">
        <title>Fermentation, hydrogen, and sulfur metabolism in multiple uncultivated bacterial phyla.</title>
        <authorList>
            <person name="Wrighton K.C."/>
            <person name="Thomas B.C."/>
            <person name="Sharon I."/>
            <person name="Miller C.S."/>
            <person name="Castelle C.J."/>
            <person name="VerBerkmoes N.C."/>
            <person name="Wilkins M.J."/>
            <person name="Hettich R.L."/>
            <person name="Lipton M.S."/>
            <person name="Williams K.H."/>
            <person name="Long P.E."/>
            <person name="Banfield J.F."/>
        </authorList>
    </citation>
    <scope>NUCLEOTIDE SEQUENCE [LARGE SCALE GENOMIC DNA]</scope>
</reference>